<evidence type="ECO:0000313" key="6">
    <source>
        <dbReference type="EMBL" id="BDU76513.1"/>
    </source>
</evidence>
<dbReference type="Gene3D" id="3.40.50.620">
    <property type="entry name" value="HUPs"/>
    <property type="match status" value="1"/>
</dbReference>
<dbReference type="SUPFAM" id="SSF52402">
    <property type="entry name" value="Adenine nucleotide alpha hydrolases-like"/>
    <property type="match status" value="1"/>
</dbReference>
<dbReference type="InterPro" id="IPR014729">
    <property type="entry name" value="Rossmann-like_a/b/a_fold"/>
</dbReference>
<reference evidence="6" key="1">
    <citation type="journal article" date="2023" name="Int. J. Syst. Evol. Microbiol.">
        <title>Mesoterricola silvestris gen. nov., sp. nov., Mesoterricola sediminis sp. nov., Geothrix oryzae sp. nov., Geothrix edaphica sp. nov., Geothrix rubra sp. nov., and Geothrix limicola sp. nov., six novel members of Acidobacteriota isolated from soils.</title>
        <authorList>
            <person name="Itoh H."/>
            <person name="Sugisawa Y."/>
            <person name="Mise K."/>
            <person name="Xu Z."/>
            <person name="Kuniyasu M."/>
            <person name="Ushijima N."/>
            <person name="Kawano K."/>
            <person name="Kobayashi E."/>
            <person name="Shiratori Y."/>
            <person name="Masuda Y."/>
            <person name="Senoo K."/>
        </authorList>
    </citation>
    <scope>NUCLEOTIDE SEQUENCE</scope>
    <source>
        <strain evidence="6">W786</strain>
    </source>
</reference>
<keyword evidence="3" id="KW-0813">Transport</keyword>
<accession>A0AA48H5U0</accession>
<dbReference type="KEGG" id="msea:METESE_14710"/>
<keyword evidence="7" id="KW-1185">Reference proteome</keyword>
<dbReference type="EMBL" id="AP027081">
    <property type="protein sequence ID" value="BDU76513.1"/>
    <property type="molecule type" value="Genomic_DNA"/>
</dbReference>
<evidence type="ECO:0000313" key="7">
    <source>
        <dbReference type="Proteomes" id="UP001228113"/>
    </source>
</evidence>
<dbReference type="Proteomes" id="UP001228113">
    <property type="component" value="Chromosome"/>
</dbReference>
<dbReference type="PANTHER" id="PTHR21294">
    <property type="entry name" value="ELECTRON TRANSFER FLAVOPROTEIN BETA-SUBUNIT"/>
    <property type="match status" value="1"/>
</dbReference>
<dbReference type="CDD" id="cd01714">
    <property type="entry name" value="ETF_beta"/>
    <property type="match status" value="1"/>
</dbReference>
<feature type="domain" description="Electron transfer flavoprotein alpha/beta-subunit N-terminal" evidence="5">
    <location>
        <begin position="23"/>
        <end position="210"/>
    </location>
</feature>
<organism evidence="6 7">
    <name type="scientific">Mesoterricola sediminis</name>
    <dbReference type="NCBI Taxonomy" id="2927980"/>
    <lineage>
        <taxon>Bacteria</taxon>
        <taxon>Pseudomonadati</taxon>
        <taxon>Acidobacteriota</taxon>
        <taxon>Holophagae</taxon>
        <taxon>Holophagales</taxon>
        <taxon>Holophagaceae</taxon>
        <taxon>Mesoterricola</taxon>
    </lineage>
</organism>
<gene>
    <name evidence="6" type="primary">etfB</name>
    <name evidence="6" type="ORF">METESE_14710</name>
</gene>
<proteinExistence type="inferred from homology"/>
<dbReference type="Pfam" id="PF01012">
    <property type="entry name" value="ETF"/>
    <property type="match status" value="1"/>
</dbReference>
<dbReference type="InterPro" id="IPR014730">
    <property type="entry name" value="ETF_a/b_N"/>
</dbReference>
<protein>
    <recommendedName>
        <fullName evidence="2">Electron transfer flavoprotein subunit beta</fullName>
    </recommendedName>
</protein>
<sequence length="249" mass="25767">MKILVALKQVPDTETKIRIGADGKSLDGSDVKWITSPYDEYALEEALRLKESAGAEVTAASVGGEKAKDVLRNALALGADTAVLVKAEDAGDPLAVARILAAFAKERGFELVLLGNKGFGGDNASVGPMLAELLGWAQANVVTKLELSAGAFRAERESDAGTEVVEGTLPAVVTAQRGLNEPRYANLKGIMAAKKKTIEEVEAAAGAPALVTASLALPPARPEGRKLEGDAAAQAAALVSLLRDEAKVL</sequence>
<dbReference type="InterPro" id="IPR012255">
    <property type="entry name" value="ETF_b"/>
</dbReference>
<dbReference type="GO" id="GO:0009055">
    <property type="term" value="F:electron transfer activity"/>
    <property type="evidence" value="ECO:0007669"/>
    <property type="project" value="InterPro"/>
</dbReference>
<dbReference type="AlphaFoldDB" id="A0AA48H5U0"/>
<name>A0AA48H5U0_9BACT</name>
<dbReference type="PIRSF" id="PIRSF000090">
    <property type="entry name" value="Beta-ETF"/>
    <property type="match status" value="1"/>
</dbReference>
<dbReference type="PANTHER" id="PTHR21294:SF8">
    <property type="entry name" value="ELECTRON TRANSFER FLAVOPROTEIN SUBUNIT BETA"/>
    <property type="match status" value="1"/>
</dbReference>
<evidence type="ECO:0000256" key="1">
    <source>
        <dbReference type="ARBA" id="ARBA00007557"/>
    </source>
</evidence>
<evidence type="ECO:0000256" key="2">
    <source>
        <dbReference type="ARBA" id="ARBA00016797"/>
    </source>
</evidence>
<comment type="similarity">
    <text evidence="1">Belongs to the ETF beta-subunit/FixA family.</text>
</comment>
<dbReference type="RefSeq" id="WP_243334328.1">
    <property type="nucleotide sequence ID" value="NZ_AP027081.1"/>
</dbReference>
<evidence type="ECO:0000256" key="3">
    <source>
        <dbReference type="ARBA" id="ARBA00022448"/>
    </source>
</evidence>
<evidence type="ECO:0000259" key="5">
    <source>
        <dbReference type="SMART" id="SM00893"/>
    </source>
</evidence>
<keyword evidence="4" id="KW-0249">Electron transport</keyword>
<evidence type="ECO:0000256" key="4">
    <source>
        <dbReference type="ARBA" id="ARBA00022982"/>
    </source>
</evidence>
<dbReference type="SMART" id="SM00893">
    <property type="entry name" value="ETF"/>
    <property type="match status" value="1"/>
</dbReference>
<dbReference type="InterPro" id="IPR033948">
    <property type="entry name" value="ETF_beta_N"/>
</dbReference>